<dbReference type="Proteomes" id="UP001143474">
    <property type="component" value="Unassembled WGS sequence"/>
</dbReference>
<protein>
    <submittedName>
        <fullName evidence="1">Uncharacterized protein</fullName>
    </submittedName>
</protein>
<gene>
    <name evidence="1" type="ORF">GCM10017600_07320</name>
</gene>
<evidence type="ECO:0000313" key="2">
    <source>
        <dbReference type="Proteomes" id="UP001143474"/>
    </source>
</evidence>
<dbReference type="AlphaFoldDB" id="A0A9W6HWI6"/>
<sequence length="91" mass="10187">MADYEFPSDLIEAQQAYWAADARVQEVTDALPSSLAIVSGEAVMSDEQRAELEQVRAARLDALEVLDRHPRWATVEDRYAARLALRRAAEA</sequence>
<reference evidence="1" key="2">
    <citation type="submission" date="2023-01" db="EMBL/GenBank/DDBJ databases">
        <authorList>
            <person name="Sun Q."/>
            <person name="Evtushenko L."/>
        </authorList>
    </citation>
    <scope>NUCLEOTIDE SEQUENCE</scope>
    <source>
        <strain evidence="1">VKM Ac-2007</strain>
    </source>
</reference>
<organism evidence="1 2">
    <name type="scientific">Streptosporangium carneum</name>
    <dbReference type="NCBI Taxonomy" id="47481"/>
    <lineage>
        <taxon>Bacteria</taxon>
        <taxon>Bacillati</taxon>
        <taxon>Actinomycetota</taxon>
        <taxon>Actinomycetes</taxon>
        <taxon>Streptosporangiales</taxon>
        <taxon>Streptosporangiaceae</taxon>
        <taxon>Streptosporangium</taxon>
    </lineage>
</organism>
<comment type="caution">
    <text evidence="1">The sequence shown here is derived from an EMBL/GenBank/DDBJ whole genome shotgun (WGS) entry which is preliminary data.</text>
</comment>
<accession>A0A9W6HWI6</accession>
<dbReference type="RefSeq" id="WP_271215876.1">
    <property type="nucleotide sequence ID" value="NZ_BAAAVD010000006.1"/>
</dbReference>
<reference evidence="1" key="1">
    <citation type="journal article" date="2014" name="Int. J. Syst. Evol. Microbiol.">
        <title>Complete genome sequence of Corynebacterium casei LMG S-19264T (=DSM 44701T), isolated from a smear-ripened cheese.</title>
        <authorList>
            <consortium name="US DOE Joint Genome Institute (JGI-PGF)"/>
            <person name="Walter F."/>
            <person name="Albersmeier A."/>
            <person name="Kalinowski J."/>
            <person name="Ruckert C."/>
        </authorList>
    </citation>
    <scope>NUCLEOTIDE SEQUENCE</scope>
    <source>
        <strain evidence="1">VKM Ac-2007</strain>
    </source>
</reference>
<keyword evidence="2" id="KW-1185">Reference proteome</keyword>
<name>A0A9W6HWI6_9ACTN</name>
<evidence type="ECO:0000313" key="1">
    <source>
        <dbReference type="EMBL" id="GLK07327.1"/>
    </source>
</evidence>
<dbReference type="EMBL" id="BSEV01000001">
    <property type="protein sequence ID" value="GLK07327.1"/>
    <property type="molecule type" value="Genomic_DNA"/>
</dbReference>
<proteinExistence type="predicted"/>